<dbReference type="Proteomes" id="UP000677305">
    <property type="component" value="Chromosome"/>
</dbReference>
<keyword evidence="1" id="KW-0472">Membrane</keyword>
<feature type="transmembrane region" description="Helical" evidence="1">
    <location>
        <begin position="88"/>
        <end position="109"/>
    </location>
</feature>
<feature type="transmembrane region" description="Helical" evidence="1">
    <location>
        <begin position="200"/>
        <end position="220"/>
    </location>
</feature>
<dbReference type="RefSeq" id="WP_212692255.1">
    <property type="nucleotide sequence ID" value="NZ_CP058561.1"/>
</dbReference>
<dbReference type="AlphaFoldDB" id="A0A8J8M809"/>
<feature type="transmembrane region" description="Helical" evidence="1">
    <location>
        <begin position="46"/>
        <end position="67"/>
    </location>
</feature>
<organism evidence="2 3">
    <name type="scientific">Vallitalea guaymasensis</name>
    <dbReference type="NCBI Taxonomy" id="1185412"/>
    <lineage>
        <taxon>Bacteria</taxon>
        <taxon>Bacillati</taxon>
        <taxon>Bacillota</taxon>
        <taxon>Clostridia</taxon>
        <taxon>Lachnospirales</taxon>
        <taxon>Vallitaleaceae</taxon>
        <taxon>Vallitalea</taxon>
    </lineage>
</organism>
<reference evidence="2 3" key="1">
    <citation type="submission" date="2020-07" db="EMBL/GenBank/DDBJ databases">
        <title>Vallitalea guaymasensis genome.</title>
        <authorList>
            <person name="Postec A."/>
        </authorList>
    </citation>
    <scope>NUCLEOTIDE SEQUENCE [LARGE SCALE GENOMIC DNA]</scope>
    <source>
        <strain evidence="2 3">Ra1766G1</strain>
    </source>
</reference>
<gene>
    <name evidence="2" type="ORF">HYG85_03205</name>
</gene>
<keyword evidence="1" id="KW-0812">Transmembrane</keyword>
<keyword evidence="1" id="KW-1133">Transmembrane helix</keyword>
<feature type="transmembrane region" description="Helical" evidence="1">
    <location>
        <begin position="132"/>
        <end position="154"/>
    </location>
</feature>
<evidence type="ECO:0000256" key="1">
    <source>
        <dbReference type="SAM" id="Phobius"/>
    </source>
</evidence>
<keyword evidence="3" id="KW-1185">Reference proteome</keyword>
<feature type="transmembrane region" description="Helical" evidence="1">
    <location>
        <begin position="20"/>
        <end position="40"/>
    </location>
</feature>
<protein>
    <submittedName>
        <fullName evidence="2">Uncharacterized protein</fullName>
    </submittedName>
</protein>
<feature type="transmembrane region" description="Helical" evidence="1">
    <location>
        <begin position="161"/>
        <end position="180"/>
    </location>
</feature>
<evidence type="ECO:0000313" key="2">
    <source>
        <dbReference type="EMBL" id="QUH27974.1"/>
    </source>
</evidence>
<dbReference type="EMBL" id="CP058561">
    <property type="protein sequence ID" value="QUH27974.1"/>
    <property type="molecule type" value="Genomic_DNA"/>
</dbReference>
<evidence type="ECO:0000313" key="3">
    <source>
        <dbReference type="Proteomes" id="UP000677305"/>
    </source>
</evidence>
<sequence length="225" mass="25482">MNKAIKVAKFNFKYGCKQTFIITFIVVLLTIVNLIIEFLIGSQVQGSLSIGNLFTLINILAPIFIVLKYYKKLINIGAKKLDFFKGCIINYVVLAVIVAIINILFYYAIEPMIWGNSLEISYLPAFGWTKSGVFACFVYQTGFYILLSVFIHTLVLYQNMWIGWVADVILIAIISVFTPIAPLRQALIVFFRATTLNPSFILQFICDILLAGLLYASTLYHMSKK</sequence>
<accession>A0A8J8M809</accession>
<name>A0A8J8M809_9FIRM</name>
<proteinExistence type="predicted"/>
<dbReference type="KEGG" id="vgu:HYG85_03205"/>